<name>A0A7N8XZA9_9TELE</name>
<proteinExistence type="predicted"/>
<dbReference type="AlphaFoldDB" id="A0A7N8XZA9"/>
<dbReference type="Ensembl" id="ENSMAMT00000064814.1">
    <property type="protein sequence ID" value="ENSMAMP00000057029.1"/>
    <property type="gene ID" value="ENSMAMG00000022477.2"/>
</dbReference>
<feature type="region of interest" description="Disordered" evidence="1">
    <location>
        <begin position="72"/>
        <end position="146"/>
    </location>
</feature>
<reference evidence="2" key="1">
    <citation type="submission" date="2025-08" db="UniProtKB">
        <authorList>
            <consortium name="Ensembl"/>
        </authorList>
    </citation>
    <scope>IDENTIFICATION</scope>
</reference>
<evidence type="ECO:0000256" key="1">
    <source>
        <dbReference type="SAM" id="MobiDB-lite"/>
    </source>
</evidence>
<dbReference type="InParanoid" id="A0A7N8XZA9"/>
<keyword evidence="3" id="KW-1185">Reference proteome</keyword>
<sequence>MILSGADLVPGATGQRCLCVCVHVGEFSSSLCCTEVSRRVSSLQGSNQAQQPCLRQNAFMCCYLPEHNTNKVPEHNTNKVPEHNTNKVPEHNTNKVPEHNINKVPEHNTNKVPEHNTNKVPEHNINKVPEHNTNKEIPEHNIKTKY</sequence>
<protein>
    <submittedName>
        <fullName evidence="2">Uncharacterized protein</fullName>
    </submittedName>
</protein>
<accession>A0A7N8XZA9</accession>
<organism evidence="2 3">
    <name type="scientific">Mastacembelus armatus</name>
    <name type="common">zig-zag eel</name>
    <dbReference type="NCBI Taxonomy" id="205130"/>
    <lineage>
        <taxon>Eukaryota</taxon>
        <taxon>Metazoa</taxon>
        <taxon>Chordata</taxon>
        <taxon>Craniata</taxon>
        <taxon>Vertebrata</taxon>
        <taxon>Euteleostomi</taxon>
        <taxon>Actinopterygii</taxon>
        <taxon>Neopterygii</taxon>
        <taxon>Teleostei</taxon>
        <taxon>Neoteleostei</taxon>
        <taxon>Acanthomorphata</taxon>
        <taxon>Anabantaria</taxon>
        <taxon>Synbranchiformes</taxon>
        <taxon>Mastacembelidae</taxon>
        <taxon>Mastacembelus</taxon>
    </lineage>
</organism>
<reference evidence="2" key="2">
    <citation type="submission" date="2025-09" db="UniProtKB">
        <authorList>
            <consortium name="Ensembl"/>
        </authorList>
    </citation>
    <scope>IDENTIFICATION</scope>
</reference>
<evidence type="ECO:0000313" key="2">
    <source>
        <dbReference type="Ensembl" id="ENSMAMP00000057029.1"/>
    </source>
</evidence>
<evidence type="ECO:0000313" key="3">
    <source>
        <dbReference type="Proteomes" id="UP000261640"/>
    </source>
</evidence>
<dbReference type="Proteomes" id="UP000261640">
    <property type="component" value="Unplaced"/>
</dbReference>
<dbReference type="Pfam" id="PF02389">
    <property type="entry name" value="Cornifin"/>
    <property type="match status" value="1"/>
</dbReference>